<evidence type="ECO:0000313" key="7">
    <source>
        <dbReference type="Proteomes" id="UP000677218"/>
    </source>
</evidence>
<dbReference type="AlphaFoldDB" id="A0A916VJ36"/>
<name>A0A916VJ36_9LACO</name>
<evidence type="ECO:0000256" key="5">
    <source>
        <dbReference type="ARBA" id="ARBA00023002"/>
    </source>
</evidence>
<dbReference type="RefSeq" id="WP_212780650.1">
    <property type="nucleotide sequence ID" value="NZ_BMAY01000005.1"/>
</dbReference>
<dbReference type="EMBL" id="BMAY01000005">
    <property type="protein sequence ID" value="GFZ26954.1"/>
    <property type="molecule type" value="Genomic_DNA"/>
</dbReference>
<keyword evidence="3" id="KW-0285">Flavoprotein</keyword>
<organism evidence="6 7">
    <name type="scientific">Lactobacillus corticis</name>
    <dbReference type="NCBI Taxonomy" id="2201249"/>
    <lineage>
        <taxon>Bacteria</taxon>
        <taxon>Bacillati</taxon>
        <taxon>Bacillota</taxon>
        <taxon>Bacilli</taxon>
        <taxon>Lactobacillales</taxon>
        <taxon>Lactobacillaceae</taxon>
        <taxon>Lactobacillus</taxon>
    </lineage>
</organism>
<evidence type="ECO:0000256" key="1">
    <source>
        <dbReference type="ARBA" id="ARBA00001917"/>
    </source>
</evidence>
<keyword evidence="7" id="KW-1185">Reference proteome</keyword>
<protein>
    <submittedName>
        <fullName evidence="6">Nitroreductase</fullName>
    </submittedName>
</protein>
<sequence length="160" mass="17146">MEDPILKRRAIRKFTDEEISQADLDALIAAFQASPCGMHQTDKQQAVLVTSPDWLEKVEAATDNSCYGAKAIFIIGANDEAFGPRNSSVAVENILVEAARLGLGGVYIMGGAMKLASQTELVKDLGFDPGFKVAAMAAIGHPAESGSDEDRSSRYKLIIK</sequence>
<gene>
    <name evidence="6" type="primary">nfnB_5</name>
    <name evidence="6" type="ORF">LCB40_08340</name>
</gene>
<evidence type="ECO:0000256" key="4">
    <source>
        <dbReference type="ARBA" id="ARBA00022643"/>
    </source>
</evidence>
<keyword evidence="4" id="KW-0288">FMN</keyword>
<evidence type="ECO:0000313" key="6">
    <source>
        <dbReference type="EMBL" id="GFZ26954.1"/>
    </source>
</evidence>
<comment type="caution">
    <text evidence="6">The sequence shown here is derived from an EMBL/GenBank/DDBJ whole genome shotgun (WGS) entry which is preliminary data.</text>
</comment>
<dbReference type="PANTHER" id="PTHR43673:SF2">
    <property type="entry name" value="NITROREDUCTASE"/>
    <property type="match status" value="1"/>
</dbReference>
<evidence type="ECO:0000256" key="2">
    <source>
        <dbReference type="ARBA" id="ARBA00007118"/>
    </source>
</evidence>
<dbReference type="SUPFAM" id="SSF55469">
    <property type="entry name" value="FMN-dependent nitroreductase-like"/>
    <property type="match status" value="1"/>
</dbReference>
<dbReference type="Gene3D" id="3.40.109.10">
    <property type="entry name" value="NADH Oxidase"/>
    <property type="match status" value="1"/>
</dbReference>
<comment type="cofactor">
    <cofactor evidence="1">
        <name>FMN</name>
        <dbReference type="ChEBI" id="CHEBI:58210"/>
    </cofactor>
</comment>
<dbReference type="PANTHER" id="PTHR43673">
    <property type="entry name" value="NAD(P)H NITROREDUCTASE YDGI-RELATED"/>
    <property type="match status" value="1"/>
</dbReference>
<proteinExistence type="inferred from homology"/>
<comment type="similarity">
    <text evidence="2">Belongs to the nitroreductase family.</text>
</comment>
<evidence type="ECO:0000256" key="3">
    <source>
        <dbReference type="ARBA" id="ARBA00022630"/>
    </source>
</evidence>
<accession>A0A916VJ36</accession>
<dbReference type="GO" id="GO:0016491">
    <property type="term" value="F:oxidoreductase activity"/>
    <property type="evidence" value="ECO:0007669"/>
    <property type="project" value="UniProtKB-KW"/>
</dbReference>
<dbReference type="Proteomes" id="UP000677218">
    <property type="component" value="Unassembled WGS sequence"/>
</dbReference>
<keyword evidence="5" id="KW-0560">Oxidoreductase</keyword>
<dbReference type="InterPro" id="IPR000415">
    <property type="entry name" value="Nitroreductase-like"/>
</dbReference>
<reference evidence="6" key="1">
    <citation type="submission" date="2020-08" db="EMBL/GenBank/DDBJ databases">
        <title>Taxonomic study for Lactobacillus species isolated from hardwood bark.</title>
        <authorList>
            <person name="Tohno M."/>
            <person name="Tanizawa Y."/>
        </authorList>
    </citation>
    <scope>NUCLEOTIDE SEQUENCE</scope>
    <source>
        <strain evidence="6">B40</strain>
    </source>
</reference>